<dbReference type="InterPro" id="IPR036388">
    <property type="entry name" value="WH-like_DNA-bd_sf"/>
</dbReference>
<name>A0ABS4KN46_9FIRM</name>
<dbReference type="PANTHER" id="PTHR42756:SF1">
    <property type="entry name" value="TRANSCRIPTIONAL REPRESSOR OF EMRAB OPERON"/>
    <property type="match status" value="1"/>
</dbReference>
<organism evidence="5 6">
    <name type="scientific">Acetoanaerobium pronyense</name>
    <dbReference type="NCBI Taxonomy" id="1482736"/>
    <lineage>
        <taxon>Bacteria</taxon>
        <taxon>Bacillati</taxon>
        <taxon>Bacillota</taxon>
        <taxon>Clostridia</taxon>
        <taxon>Peptostreptococcales</taxon>
        <taxon>Filifactoraceae</taxon>
        <taxon>Acetoanaerobium</taxon>
    </lineage>
</organism>
<keyword evidence="3" id="KW-0804">Transcription</keyword>
<dbReference type="GO" id="GO:0003677">
    <property type="term" value="F:DNA binding"/>
    <property type="evidence" value="ECO:0007669"/>
    <property type="project" value="UniProtKB-KW"/>
</dbReference>
<dbReference type="InterPro" id="IPR000835">
    <property type="entry name" value="HTH_MarR-typ"/>
</dbReference>
<dbReference type="PROSITE" id="PS50995">
    <property type="entry name" value="HTH_MARR_2"/>
    <property type="match status" value="1"/>
</dbReference>
<evidence type="ECO:0000259" key="4">
    <source>
        <dbReference type="PROSITE" id="PS50995"/>
    </source>
</evidence>
<comment type="caution">
    <text evidence="5">The sequence shown here is derived from an EMBL/GenBank/DDBJ whole genome shotgun (WGS) entry which is preliminary data.</text>
</comment>
<dbReference type="EMBL" id="JAGGLI010000020">
    <property type="protein sequence ID" value="MBP2028054.1"/>
    <property type="molecule type" value="Genomic_DNA"/>
</dbReference>
<dbReference type="PRINTS" id="PR00598">
    <property type="entry name" value="HTHMARR"/>
</dbReference>
<feature type="domain" description="HTH marR-type" evidence="4">
    <location>
        <begin position="1"/>
        <end position="139"/>
    </location>
</feature>
<dbReference type="Gene3D" id="1.10.10.10">
    <property type="entry name" value="Winged helix-like DNA-binding domain superfamily/Winged helix DNA-binding domain"/>
    <property type="match status" value="1"/>
</dbReference>
<sequence>MTKEYDIEKAIGNYMDDIRLMLSPKIWENLLLDCTKNELFILWLLYRYKEVNMTQIADYVNVPLNTATGIISRMEKRNLVLRQRSIEDKRVVTIRLDSKGTEQINSIIKEAMRYSSSLMKAFTKEEIEAFLDMLQRAVEVLKQESLKDKNKKAIKKINID</sequence>
<evidence type="ECO:0000256" key="3">
    <source>
        <dbReference type="ARBA" id="ARBA00023163"/>
    </source>
</evidence>
<evidence type="ECO:0000256" key="2">
    <source>
        <dbReference type="ARBA" id="ARBA00023125"/>
    </source>
</evidence>
<keyword evidence="1" id="KW-0805">Transcription regulation</keyword>
<gene>
    <name evidence="5" type="ORF">J2Z35_001853</name>
</gene>
<protein>
    <submittedName>
        <fullName evidence="5">DNA-binding MarR family transcriptional regulator</fullName>
    </submittedName>
</protein>
<dbReference type="InterPro" id="IPR036390">
    <property type="entry name" value="WH_DNA-bd_sf"/>
</dbReference>
<dbReference type="Pfam" id="PF01047">
    <property type="entry name" value="MarR"/>
    <property type="match status" value="1"/>
</dbReference>
<evidence type="ECO:0000313" key="5">
    <source>
        <dbReference type="EMBL" id="MBP2028054.1"/>
    </source>
</evidence>
<proteinExistence type="predicted"/>
<reference evidence="5 6" key="1">
    <citation type="submission" date="2021-03" db="EMBL/GenBank/DDBJ databases">
        <title>Genomic Encyclopedia of Type Strains, Phase IV (KMG-IV): sequencing the most valuable type-strain genomes for metagenomic binning, comparative biology and taxonomic classification.</title>
        <authorList>
            <person name="Goeker M."/>
        </authorList>
    </citation>
    <scope>NUCLEOTIDE SEQUENCE [LARGE SCALE GENOMIC DNA]</scope>
    <source>
        <strain evidence="5 6">DSM 27512</strain>
    </source>
</reference>
<dbReference type="SUPFAM" id="SSF46785">
    <property type="entry name" value="Winged helix' DNA-binding domain"/>
    <property type="match status" value="1"/>
</dbReference>
<accession>A0ABS4KN46</accession>
<dbReference type="RefSeq" id="WP_209661111.1">
    <property type="nucleotide sequence ID" value="NZ_JAGGLI010000020.1"/>
</dbReference>
<dbReference type="SMART" id="SM00347">
    <property type="entry name" value="HTH_MARR"/>
    <property type="match status" value="1"/>
</dbReference>
<keyword evidence="6" id="KW-1185">Reference proteome</keyword>
<dbReference type="Proteomes" id="UP001314903">
    <property type="component" value="Unassembled WGS sequence"/>
</dbReference>
<dbReference type="PANTHER" id="PTHR42756">
    <property type="entry name" value="TRANSCRIPTIONAL REGULATOR, MARR"/>
    <property type="match status" value="1"/>
</dbReference>
<keyword evidence="2 5" id="KW-0238">DNA-binding</keyword>
<evidence type="ECO:0000256" key="1">
    <source>
        <dbReference type="ARBA" id="ARBA00023015"/>
    </source>
</evidence>
<evidence type="ECO:0000313" key="6">
    <source>
        <dbReference type="Proteomes" id="UP001314903"/>
    </source>
</evidence>